<organism evidence="9">
    <name type="scientific">Eucampia antarctica</name>
    <dbReference type="NCBI Taxonomy" id="49252"/>
    <lineage>
        <taxon>Eukaryota</taxon>
        <taxon>Sar</taxon>
        <taxon>Stramenopiles</taxon>
        <taxon>Ochrophyta</taxon>
        <taxon>Bacillariophyta</taxon>
        <taxon>Mediophyceae</taxon>
        <taxon>Biddulphiophycidae</taxon>
        <taxon>Hemiaulales</taxon>
        <taxon>Hemiaulaceae</taxon>
        <taxon>Eucampia</taxon>
    </lineage>
</organism>
<dbReference type="CDD" id="cd07989">
    <property type="entry name" value="LPLAT_AGPAT-like"/>
    <property type="match status" value="1"/>
</dbReference>
<name>A0A7S2SDC3_9STRA</name>
<protein>
    <recommendedName>
        <fullName evidence="8">Phospholipid/glycerol acyltransferase domain-containing protein</fullName>
    </recommendedName>
</protein>
<sequence>MEYSRSRNFMYSSVPIVGVLLIVTALIGETSGFTPSQPCLTVRSASVLDGLPQHIPSRSLQRLKVSSTNEEEPAVGLATNCVLSDEEIAPLFRIKGSSGEKLLNLFGIWGIIVSAITCPIWSLAMYLVNAVCSNNDKLDPNRAVYDYTGKVWSRVWLSLTNSYPTISGDLRSLEEGTGPYLYVANHASWLDIPVLCCVLDPVFKFISKAELISTPCIGQQLTGGKHILIDREDRRSQLRTFKEGVNWLSNGVSLMAFPEGKRSPDGRLMEFKGGVFSMAVRSKIPIVPISISNTHAVFPSNAAFPVQTGSGKLHVHVHPPIDVEGRTESEIASLVRENLLSKIPLSQHPLPKIEDEIISVVEEELATKNSKQDKSIKGDSQQRVSTTEKGGVK</sequence>
<evidence type="ECO:0000256" key="5">
    <source>
        <dbReference type="ARBA" id="ARBA00023315"/>
    </source>
</evidence>
<evidence type="ECO:0000259" key="8">
    <source>
        <dbReference type="SMART" id="SM00563"/>
    </source>
</evidence>
<evidence type="ECO:0000256" key="2">
    <source>
        <dbReference type="ARBA" id="ARBA00022516"/>
    </source>
</evidence>
<dbReference type="PANTHER" id="PTHR10434">
    <property type="entry name" value="1-ACYL-SN-GLYCEROL-3-PHOSPHATE ACYLTRANSFERASE"/>
    <property type="match status" value="1"/>
</dbReference>
<feature type="transmembrane region" description="Helical" evidence="7">
    <location>
        <begin position="9"/>
        <end position="28"/>
    </location>
</feature>
<evidence type="ECO:0000256" key="3">
    <source>
        <dbReference type="ARBA" id="ARBA00022679"/>
    </source>
</evidence>
<dbReference type="SUPFAM" id="SSF69593">
    <property type="entry name" value="Glycerol-3-phosphate (1)-acyltransferase"/>
    <property type="match status" value="1"/>
</dbReference>
<keyword evidence="2" id="KW-0444">Lipid biosynthesis</keyword>
<dbReference type="EMBL" id="HBHI01027562">
    <property type="protein sequence ID" value="CAD9696787.1"/>
    <property type="molecule type" value="Transcribed_RNA"/>
</dbReference>
<feature type="transmembrane region" description="Helical" evidence="7">
    <location>
        <begin position="106"/>
        <end position="128"/>
    </location>
</feature>
<keyword evidence="4" id="KW-0443">Lipid metabolism</keyword>
<feature type="domain" description="Phospholipid/glycerol acyltransferase" evidence="8">
    <location>
        <begin position="180"/>
        <end position="294"/>
    </location>
</feature>
<keyword evidence="7" id="KW-0472">Membrane</keyword>
<keyword evidence="3" id="KW-0808">Transferase</keyword>
<comment type="pathway">
    <text evidence="1">Lipid metabolism.</text>
</comment>
<dbReference type="AlphaFoldDB" id="A0A7S2SDC3"/>
<dbReference type="SMART" id="SM00563">
    <property type="entry name" value="PlsC"/>
    <property type="match status" value="1"/>
</dbReference>
<reference evidence="9" key="1">
    <citation type="submission" date="2021-01" db="EMBL/GenBank/DDBJ databases">
        <authorList>
            <person name="Corre E."/>
            <person name="Pelletier E."/>
            <person name="Niang G."/>
            <person name="Scheremetjew M."/>
            <person name="Finn R."/>
            <person name="Kale V."/>
            <person name="Holt S."/>
            <person name="Cochrane G."/>
            <person name="Meng A."/>
            <person name="Brown T."/>
            <person name="Cohen L."/>
        </authorList>
    </citation>
    <scope>NUCLEOTIDE SEQUENCE</scope>
    <source>
        <strain evidence="9">CCMP1452</strain>
    </source>
</reference>
<gene>
    <name evidence="9" type="ORF">EANT1437_LOCUS14107</name>
</gene>
<evidence type="ECO:0000313" key="9">
    <source>
        <dbReference type="EMBL" id="CAD9696787.1"/>
    </source>
</evidence>
<keyword evidence="5" id="KW-0012">Acyltransferase</keyword>
<dbReference type="InterPro" id="IPR002123">
    <property type="entry name" value="Plipid/glycerol_acylTrfase"/>
</dbReference>
<evidence type="ECO:0000256" key="1">
    <source>
        <dbReference type="ARBA" id="ARBA00005189"/>
    </source>
</evidence>
<dbReference type="GO" id="GO:0006654">
    <property type="term" value="P:phosphatidic acid biosynthetic process"/>
    <property type="evidence" value="ECO:0007669"/>
    <property type="project" value="TreeGrafter"/>
</dbReference>
<feature type="compositionally biased region" description="Polar residues" evidence="6">
    <location>
        <begin position="378"/>
        <end position="393"/>
    </location>
</feature>
<evidence type="ECO:0000256" key="6">
    <source>
        <dbReference type="SAM" id="MobiDB-lite"/>
    </source>
</evidence>
<dbReference type="PANTHER" id="PTHR10434:SF64">
    <property type="entry name" value="1-ACYL-SN-GLYCEROL-3-PHOSPHATE ACYLTRANSFERASE-RELATED"/>
    <property type="match status" value="1"/>
</dbReference>
<dbReference type="Pfam" id="PF01553">
    <property type="entry name" value="Acyltransferase"/>
    <property type="match status" value="1"/>
</dbReference>
<proteinExistence type="predicted"/>
<dbReference type="GO" id="GO:0003841">
    <property type="term" value="F:1-acylglycerol-3-phosphate O-acyltransferase activity"/>
    <property type="evidence" value="ECO:0007669"/>
    <property type="project" value="TreeGrafter"/>
</dbReference>
<evidence type="ECO:0000256" key="4">
    <source>
        <dbReference type="ARBA" id="ARBA00023098"/>
    </source>
</evidence>
<evidence type="ECO:0000256" key="7">
    <source>
        <dbReference type="SAM" id="Phobius"/>
    </source>
</evidence>
<keyword evidence="7" id="KW-0812">Transmembrane</keyword>
<keyword evidence="7" id="KW-1133">Transmembrane helix</keyword>
<feature type="region of interest" description="Disordered" evidence="6">
    <location>
        <begin position="366"/>
        <end position="393"/>
    </location>
</feature>
<accession>A0A7S2SDC3</accession>